<dbReference type="RefSeq" id="WP_173075324.1">
    <property type="nucleotide sequence ID" value="NZ_CP041345.1"/>
</dbReference>
<dbReference type="InterPro" id="IPR000515">
    <property type="entry name" value="MetI-like"/>
</dbReference>
<protein>
    <submittedName>
        <fullName evidence="9">ABC transporter permease subunit</fullName>
    </submittedName>
</protein>
<dbReference type="Gene3D" id="1.10.3720.10">
    <property type="entry name" value="MetI-like"/>
    <property type="match status" value="1"/>
</dbReference>
<evidence type="ECO:0000256" key="2">
    <source>
        <dbReference type="ARBA" id="ARBA00022448"/>
    </source>
</evidence>
<dbReference type="GO" id="GO:0005886">
    <property type="term" value="C:plasma membrane"/>
    <property type="evidence" value="ECO:0007669"/>
    <property type="project" value="UniProtKB-SubCell"/>
</dbReference>
<dbReference type="PANTHER" id="PTHR30183:SF3">
    <property type="entry name" value="MOLYBDENUM TRANSPORT SYSTEM PERMEASE PROTEIN MODB"/>
    <property type="match status" value="1"/>
</dbReference>
<keyword evidence="6 7" id="KW-0472">Membrane</keyword>
<evidence type="ECO:0000256" key="3">
    <source>
        <dbReference type="ARBA" id="ARBA00022475"/>
    </source>
</evidence>
<accession>A0A7D3XF57</accession>
<dbReference type="EMBL" id="CP041345">
    <property type="protein sequence ID" value="QKG80527.1"/>
    <property type="molecule type" value="Genomic_DNA"/>
</dbReference>
<keyword evidence="2 7" id="KW-0813">Transport</keyword>
<keyword evidence="3" id="KW-1003">Cell membrane</keyword>
<feature type="transmembrane region" description="Helical" evidence="7">
    <location>
        <begin position="209"/>
        <end position="227"/>
    </location>
</feature>
<evidence type="ECO:0000313" key="9">
    <source>
        <dbReference type="EMBL" id="QKG80527.1"/>
    </source>
</evidence>
<dbReference type="CDD" id="cd06261">
    <property type="entry name" value="TM_PBP2"/>
    <property type="match status" value="1"/>
</dbReference>
<dbReference type="AlphaFoldDB" id="A0A7D3XF57"/>
<feature type="transmembrane region" description="Helical" evidence="7">
    <location>
        <begin position="15"/>
        <end position="37"/>
    </location>
</feature>
<dbReference type="GO" id="GO:0055085">
    <property type="term" value="P:transmembrane transport"/>
    <property type="evidence" value="ECO:0007669"/>
    <property type="project" value="InterPro"/>
</dbReference>
<evidence type="ECO:0000256" key="6">
    <source>
        <dbReference type="ARBA" id="ARBA00023136"/>
    </source>
</evidence>
<proteinExistence type="inferred from homology"/>
<dbReference type="KEGG" id="ttz:FHG85_09685"/>
<gene>
    <name evidence="9" type="ORF">FHG85_09685</name>
</gene>
<evidence type="ECO:0000256" key="5">
    <source>
        <dbReference type="ARBA" id="ARBA00022989"/>
    </source>
</evidence>
<comment type="subcellular location">
    <subcellularLocation>
        <location evidence="1 7">Cell membrane</location>
        <topology evidence="1 7">Multi-pass membrane protein</topology>
    </subcellularLocation>
</comment>
<dbReference type="Proteomes" id="UP000500961">
    <property type="component" value="Chromosome"/>
</dbReference>
<dbReference type="PANTHER" id="PTHR30183">
    <property type="entry name" value="MOLYBDENUM TRANSPORT SYSTEM PERMEASE PROTEIN MODB"/>
    <property type="match status" value="1"/>
</dbReference>
<evidence type="ECO:0000259" key="8">
    <source>
        <dbReference type="PROSITE" id="PS50928"/>
    </source>
</evidence>
<keyword evidence="4 7" id="KW-0812">Transmembrane</keyword>
<feature type="transmembrane region" description="Helical" evidence="7">
    <location>
        <begin position="102"/>
        <end position="122"/>
    </location>
</feature>
<name>A0A7D3XF57_9BACT</name>
<dbReference type="InterPro" id="IPR035906">
    <property type="entry name" value="MetI-like_sf"/>
</dbReference>
<reference evidence="9 10" key="1">
    <citation type="submission" date="2019-07" db="EMBL/GenBank/DDBJ databases">
        <title>Thalassofilum flectens gen. nov., sp. nov., a novel moderate thermophilic anaerobe from a shallow sea hot spring in Kunashir Island (Russia), representing a new family in the order Bacteroidales, and proposal of Thalassofilacea fam. nov.</title>
        <authorList>
            <person name="Kochetkova T.V."/>
            <person name="Podosokorskaya O.A."/>
            <person name="Novikov A."/>
            <person name="Elcheninov A.G."/>
            <person name="Toshchakov S.V."/>
            <person name="Kublanov I.V."/>
        </authorList>
    </citation>
    <scope>NUCLEOTIDE SEQUENCE [LARGE SCALE GENOMIC DNA]</scope>
    <source>
        <strain evidence="9 10">38-H</strain>
    </source>
</reference>
<evidence type="ECO:0000256" key="4">
    <source>
        <dbReference type="ARBA" id="ARBA00022692"/>
    </source>
</evidence>
<feature type="transmembrane region" description="Helical" evidence="7">
    <location>
        <begin position="239"/>
        <end position="259"/>
    </location>
</feature>
<dbReference type="PROSITE" id="PS50928">
    <property type="entry name" value="ABC_TM1"/>
    <property type="match status" value="1"/>
</dbReference>
<organism evidence="9 10">
    <name type="scientific">Tenuifilum thalassicum</name>
    <dbReference type="NCBI Taxonomy" id="2590900"/>
    <lineage>
        <taxon>Bacteria</taxon>
        <taxon>Pseudomonadati</taxon>
        <taxon>Bacteroidota</taxon>
        <taxon>Bacteroidia</taxon>
        <taxon>Bacteroidales</taxon>
        <taxon>Tenuifilaceae</taxon>
        <taxon>Tenuifilum</taxon>
    </lineage>
</organism>
<evidence type="ECO:0000313" key="10">
    <source>
        <dbReference type="Proteomes" id="UP000500961"/>
    </source>
</evidence>
<feature type="transmembrane region" description="Helical" evidence="7">
    <location>
        <begin position="57"/>
        <end position="82"/>
    </location>
</feature>
<evidence type="ECO:0000256" key="7">
    <source>
        <dbReference type="RuleBase" id="RU363032"/>
    </source>
</evidence>
<feature type="domain" description="ABC transmembrane type-1" evidence="8">
    <location>
        <begin position="57"/>
        <end position="256"/>
    </location>
</feature>
<feature type="transmembrane region" description="Helical" evidence="7">
    <location>
        <begin position="129"/>
        <end position="153"/>
    </location>
</feature>
<dbReference type="SUPFAM" id="SSF161098">
    <property type="entry name" value="MetI-like"/>
    <property type="match status" value="1"/>
</dbReference>
<dbReference type="Pfam" id="PF00528">
    <property type="entry name" value="BPD_transp_1"/>
    <property type="match status" value="1"/>
</dbReference>
<evidence type="ECO:0000256" key="1">
    <source>
        <dbReference type="ARBA" id="ARBA00004651"/>
    </source>
</evidence>
<keyword evidence="10" id="KW-1185">Reference proteome</keyword>
<sequence length="263" mass="28334">MQLAGMTKQFSPFRLALMLLSSIVILFIVAPLVGMVVHTPFKDIAATANESQVLHSIWLSISISAIATVFFAIPAIPLSYLLARYDFPLKGLINGLVDLPVVIPHSVAGIALIGIISGDSIIGNAMSVLGVNLIGTPVAIAVAMAFVSLPFLVNAARDGFLQVPVKLEQAALTLGASPFKVFYTISLPLAFRNILTGFVMMFARGLSEFGAVVIVAYHPMVASVMIYDRFTTFGLKYARPAAIVFLSISLFVFVFLRLLSRKR</sequence>
<keyword evidence="5 7" id="KW-1133">Transmembrane helix</keyword>
<comment type="similarity">
    <text evidence="7">Belongs to the binding-protein-dependent transport system permease family.</text>
</comment>
<feature type="transmembrane region" description="Helical" evidence="7">
    <location>
        <begin position="181"/>
        <end position="202"/>
    </location>
</feature>